<dbReference type="PATRIC" id="fig|1280951.3.peg.3465"/>
<keyword evidence="1" id="KW-0732">Signal</keyword>
<keyword evidence="2" id="KW-0121">Carboxypeptidase</keyword>
<comment type="caution">
    <text evidence="2">The sequence shown here is derived from an EMBL/GenBank/DDBJ whole genome shotgun (WGS) entry which is preliminary data.</text>
</comment>
<protein>
    <submittedName>
        <fullName evidence="2">Serine carboxypeptidase family protein</fullName>
    </submittedName>
</protein>
<evidence type="ECO:0000313" key="3">
    <source>
        <dbReference type="Proteomes" id="UP000025061"/>
    </source>
</evidence>
<dbReference type="Pfam" id="PF00450">
    <property type="entry name" value="Peptidase_S10"/>
    <property type="match status" value="1"/>
</dbReference>
<dbReference type="RefSeq" id="WP_011647793.1">
    <property type="nucleotide sequence ID" value="NZ_ARYI01000024.1"/>
</dbReference>
<feature type="signal peptide" evidence="1">
    <location>
        <begin position="1"/>
        <end position="22"/>
    </location>
</feature>
<dbReference type="AlphaFoldDB" id="A0A059F741"/>
<dbReference type="InterPro" id="IPR001563">
    <property type="entry name" value="Peptidase_S10"/>
</dbReference>
<gene>
    <name evidence="2" type="ORF">HHI_17208</name>
</gene>
<keyword evidence="2" id="KW-0378">Hydrolase</keyword>
<evidence type="ECO:0000313" key="2">
    <source>
        <dbReference type="EMBL" id="KCZ86484.1"/>
    </source>
</evidence>
<reference evidence="2 3" key="1">
    <citation type="submission" date="2013-04" db="EMBL/GenBank/DDBJ databases">
        <title>Hyphomonas hirschiana VP5 Genome Sequencing.</title>
        <authorList>
            <person name="Lai Q."/>
            <person name="Shao Z."/>
        </authorList>
    </citation>
    <scope>NUCLEOTIDE SEQUENCE [LARGE SCALE GENOMIC DNA]</scope>
    <source>
        <strain evidence="2 3">VP5</strain>
    </source>
</reference>
<dbReference type="GO" id="GO:0006508">
    <property type="term" value="P:proteolysis"/>
    <property type="evidence" value="ECO:0007669"/>
    <property type="project" value="InterPro"/>
</dbReference>
<keyword evidence="2" id="KW-0645">Protease</keyword>
<dbReference type="Proteomes" id="UP000025061">
    <property type="component" value="Unassembled WGS sequence"/>
</dbReference>
<dbReference type="SUPFAM" id="SSF53474">
    <property type="entry name" value="alpha/beta-Hydrolases"/>
    <property type="match status" value="1"/>
</dbReference>
<accession>A0A059F741</accession>
<dbReference type="InterPro" id="IPR029058">
    <property type="entry name" value="AB_hydrolase_fold"/>
</dbReference>
<evidence type="ECO:0000256" key="1">
    <source>
        <dbReference type="SAM" id="SignalP"/>
    </source>
</evidence>
<dbReference type="EMBL" id="ARYI01000024">
    <property type="protein sequence ID" value="KCZ86484.1"/>
    <property type="molecule type" value="Genomic_DNA"/>
</dbReference>
<dbReference type="GO" id="GO:0004185">
    <property type="term" value="F:serine-type carboxypeptidase activity"/>
    <property type="evidence" value="ECO:0007669"/>
    <property type="project" value="InterPro"/>
</dbReference>
<sequence>MKTKIHALAAAWVVAMALPAFAAPEAQPATEEEAAAKPVPEPVMFTSTHSGTFGGQKMTYRVEAGETHIAGEDGEPAASLFSTSYIRENASGPRPVSFVFNGGPGSASVWLHLGLLGPKRVKVASEADSDDGAAPYTMLDNPLSLLDVTDLVFIDPVGTGYSRAVGKGEDKDYWSEEGDGSSIAEFIRIWITKHERWNAPKYLIGESFGTTRAAYLAHRMTTGEVDISLNGLVLISQALDYEGSTSAHDNVYSYITYLPSMAAAAQYHGKAGQGIPQAEFLADARAFARDEYGPALWKGAQLSTEERAHIRDRLVYFTGLSAEYVERSDLRILMPRFQKELLRDKGLAIGRLDGRYAGDEADDVAEVPDGDAASYFIESAYTSLLNQYLYSDLGVRMDRPYIVSSEAAGNAWNFRNAPEGEYWEPKYVNAGRQLSTAMRRNTELKAWVANGYYDMITPFFDAEITFARYGIPQERVAMTYYQGGHMMYLNDGALDALAADLRAFYTGALEDQRPD</sequence>
<proteinExistence type="predicted"/>
<organism evidence="2 3">
    <name type="scientific">Hyphomonas hirschiana VP5</name>
    <dbReference type="NCBI Taxonomy" id="1280951"/>
    <lineage>
        <taxon>Bacteria</taxon>
        <taxon>Pseudomonadati</taxon>
        <taxon>Pseudomonadota</taxon>
        <taxon>Alphaproteobacteria</taxon>
        <taxon>Hyphomonadales</taxon>
        <taxon>Hyphomonadaceae</taxon>
        <taxon>Hyphomonas</taxon>
    </lineage>
</organism>
<keyword evidence="3" id="KW-1185">Reference proteome</keyword>
<name>A0A059F741_9PROT</name>
<feature type="chain" id="PRO_5001577001" evidence="1">
    <location>
        <begin position="23"/>
        <end position="515"/>
    </location>
</feature>
<dbReference type="Gene3D" id="3.40.50.1820">
    <property type="entry name" value="alpha/beta hydrolase"/>
    <property type="match status" value="1"/>
</dbReference>